<dbReference type="Gene3D" id="3.40.50.720">
    <property type="entry name" value="NAD(P)-binding Rossmann-like Domain"/>
    <property type="match status" value="1"/>
</dbReference>
<sequence length="55" mass="5954">MLAALIPIIDMPMLDARAIFDVNFFGPVYMVQEFVQLLISSGDGRILNIASVGAV</sequence>
<accession>A0A4Y9YII3</accession>
<dbReference type="SUPFAM" id="SSF51735">
    <property type="entry name" value="NAD(P)-binding Rossmann-fold domains"/>
    <property type="match status" value="1"/>
</dbReference>
<organism evidence="1 2">
    <name type="scientific">Rhodofomes roseus</name>
    <dbReference type="NCBI Taxonomy" id="34475"/>
    <lineage>
        <taxon>Eukaryota</taxon>
        <taxon>Fungi</taxon>
        <taxon>Dikarya</taxon>
        <taxon>Basidiomycota</taxon>
        <taxon>Agaricomycotina</taxon>
        <taxon>Agaricomycetes</taxon>
        <taxon>Polyporales</taxon>
        <taxon>Rhodofomes</taxon>
    </lineage>
</organism>
<reference evidence="1 2" key="1">
    <citation type="submission" date="2019-01" db="EMBL/GenBank/DDBJ databases">
        <title>Genome sequencing of the rare red list fungi Fomitopsis rosea.</title>
        <authorList>
            <person name="Buettner E."/>
            <person name="Kellner H."/>
        </authorList>
    </citation>
    <scope>NUCLEOTIDE SEQUENCE [LARGE SCALE GENOMIC DNA]</scope>
    <source>
        <strain evidence="1 2">DSM 105464</strain>
    </source>
</reference>
<comment type="caution">
    <text evidence="1">The sequence shown here is derived from an EMBL/GenBank/DDBJ whole genome shotgun (WGS) entry which is preliminary data.</text>
</comment>
<gene>
    <name evidence="1" type="ORF">EVJ58_g3921</name>
</gene>
<dbReference type="STRING" id="34475.A0A4Y9YII3"/>
<dbReference type="Proteomes" id="UP000298390">
    <property type="component" value="Unassembled WGS sequence"/>
</dbReference>
<evidence type="ECO:0000313" key="2">
    <source>
        <dbReference type="Proteomes" id="UP000298390"/>
    </source>
</evidence>
<dbReference type="InterPro" id="IPR036291">
    <property type="entry name" value="NAD(P)-bd_dom_sf"/>
</dbReference>
<name>A0A4Y9YII3_9APHY</name>
<dbReference type="EMBL" id="SEKV01000170">
    <property type="protein sequence ID" value="TFY62346.1"/>
    <property type="molecule type" value="Genomic_DNA"/>
</dbReference>
<dbReference type="Pfam" id="PF00106">
    <property type="entry name" value="adh_short"/>
    <property type="match status" value="1"/>
</dbReference>
<dbReference type="InterPro" id="IPR002347">
    <property type="entry name" value="SDR_fam"/>
</dbReference>
<dbReference type="AlphaFoldDB" id="A0A4Y9YII3"/>
<proteinExistence type="predicted"/>
<evidence type="ECO:0000313" key="1">
    <source>
        <dbReference type="EMBL" id="TFY62346.1"/>
    </source>
</evidence>
<protein>
    <submittedName>
        <fullName evidence="1">Uncharacterized protein</fullName>
    </submittedName>
</protein>